<feature type="non-terminal residue" evidence="1">
    <location>
        <position position="1"/>
    </location>
</feature>
<gene>
    <name evidence="1" type="ORF">M406DRAFT_224799</name>
</gene>
<dbReference type="OrthoDB" id="3764612at2759"/>
<dbReference type="AlphaFoldDB" id="A0A9P4XSD8"/>
<dbReference type="RefSeq" id="XP_040771043.1">
    <property type="nucleotide sequence ID" value="XM_040915695.1"/>
</dbReference>
<sequence length="80" mass="9566">EQFQALLSLHRILLYEHHDFLTASCHPNVSFALRELVTKYAMPARITFIRLTYAMMSVLEETVPWYREIWMECKGDLARY</sequence>
<feature type="non-terminal residue" evidence="1">
    <location>
        <position position="80"/>
    </location>
</feature>
<evidence type="ECO:0000313" key="1">
    <source>
        <dbReference type="EMBL" id="KAF3760064.1"/>
    </source>
</evidence>
<protein>
    <submittedName>
        <fullName evidence="1">Uncharacterized protein</fullName>
    </submittedName>
</protein>
<dbReference type="GeneID" id="63832824"/>
<dbReference type="Proteomes" id="UP000803844">
    <property type="component" value="Unassembled WGS sequence"/>
</dbReference>
<name>A0A9P4XSD8_CRYP1</name>
<organism evidence="1 2">
    <name type="scientific">Cryphonectria parasitica (strain ATCC 38755 / EP155)</name>
    <dbReference type="NCBI Taxonomy" id="660469"/>
    <lineage>
        <taxon>Eukaryota</taxon>
        <taxon>Fungi</taxon>
        <taxon>Dikarya</taxon>
        <taxon>Ascomycota</taxon>
        <taxon>Pezizomycotina</taxon>
        <taxon>Sordariomycetes</taxon>
        <taxon>Sordariomycetidae</taxon>
        <taxon>Diaporthales</taxon>
        <taxon>Cryphonectriaceae</taxon>
        <taxon>Cryphonectria-Endothia species complex</taxon>
        <taxon>Cryphonectria</taxon>
    </lineage>
</organism>
<evidence type="ECO:0000313" key="2">
    <source>
        <dbReference type="Proteomes" id="UP000803844"/>
    </source>
</evidence>
<accession>A0A9P4XSD8</accession>
<keyword evidence="2" id="KW-1185">Reference proteome</keyword>
<dbReference type="EMBL" id="MU032354">
    <property type="protein sequence ID" value="KAF3760064.1"/>
    <property type="molecule type" value="Genomic_DNA"/>
</dbReference>
<proteinExistence type="predicted"/>
<comment type="caution">
    <text evidence="1">The sequence shown here is derived from an EMBL/GenBank/DDBJ whole genome shotgun (WGS) entry which is preliminary data.</text>
</comment>
<reference evidence="1" key="1">
    <citation type="journal article" date="2020" name="Phytopathology">
        <title>Genome sequence of the chestnut blight fungus Cryphonectria parasitica EP155: A fundamental resource for an archetypical invasive plant pathogen.</title>
        <authorList>
            <person name="Crouch J.A."/>
            <person name="Dawe A."/>
            <person name="Aerts A."/>
            <person name="Barry K."/>
            <person name="Churchill A.C.L."/>
            <person name="Grimwood J."/>
            <person name="Hillman B."/>
            <person name="Milgroom M.G."/>
            <person name="Pangilinan J."/>
            <person name="Smith M."/>
            <person name="Salamov A."/>
            <person name="Schmutz J."/>
            <person name="Yadav J."/>
            <person name="Grigoriev I.V."/>
            <person name="Nuss D."/>
        </authorList>
    </citation>
    <scope>NUCLEOTIDE SEQUENCE</scope>
    <source>
        <strain evidence="1">EP155</strain>
    </source>
</reference>